<gene>
    <name evidence="1" type="ORF">FSB_LOCUS51700</name>
</gene>
<name>A0A2N9IH76_FAGSY</name>
<protein>
    <submittedName>
        <fullName evidence="1">Uncharacterized protein</fullName>
    </submittedName>
</protein>
<proteinExistence type="predicted"/>
<sequence length="178" mass="19915">MVGVLRMGMGCGEEQIGGLYSWVLRMGMSCGDVQIGGLYGLWWRYGSLIGVVEFDVGGGAPIWGLMEYFGGMMEKLNGVGGGWCHGGGGSVMTELRLGWREHRSRSMGRLWTWIQKVVVEKSRSSGGIPGIQCLRMRCFPSMFQGLEEMVCRRSFSVVNLNRKVFWPRDAIDRPWACF</sequence>
<dbReference type="EMBL" id="OIVN01005739">
    <property type="protein sequence ID" value="SPD23818.1"/>
    <property type="molecule type" value="Genomic_DNA"/>
</dbReference>
<dbReference type="AlphaFoldDB" id="A0A2N9IH76"/>
<accession>A0A2N9IH76</accession>
<evidence type="ECO:0000313" key="1">
    <source>
        <dbReference type="EMBL" id="SPD23818.1"/>
    </source>
</evidence>
<reference evidence="1" key="1">
    <citation type="submission" date="2018-02" db="EMBL/GenBank/DDBJ databases">
        <authorList>
            <person name="Cohen D.B."/>
            <person name="Kent A.D."/>
        </authorList>
    </citation>
    <scope>NUCLEOTIDE SEQUENCE</scope>
</reference>
<organism evidence="1">
    <name type="scientific">Fagus sylvatica</name>
    <name type="common">Beechnut</name>
    <dbReference type="NCBI Taxonomy" id="28930"/>
    <lineage>
        <taxon>Eukaryota</taxon>
        <taxon>Viridiplantae</taxon>
        <taxon>Streptophyta</taxon>
        <taxon>Embryophyta</taxon>
        <taxon>Tracheophyta</taxon>
        <taxon>Spermatophyta</taxon>
        <taxon>Magnoliopsida</taxon>
        <taxon>eudicotyledons</taxon>
        <taxon>Gunneridae</taxon>
        <taxon>Pentapetalae</taxon>
        <taxon>rosids</taxon>
        <taxon>fabids</taxon>
        <taxon>Fagales</taxon>
        <taxon>Fagaceae</taxon>
        <taxon>Fagus</taxon>
    </lineage>
</organism>